<dbReference type="InterPro" id="IPR050502">
    <property type="entry name" value="Euk_RNA-bind_prot"/>
</dbReference>
<name>A0A8H4R3K1_9HELO</name>
<gene>
    <name evidence="5" type="ORF">G7Y89_g14512</name>
</gene>
<dbReference type="PANTHER" id="PTHR48025:SF1">
    <property type="entry name" value="RRM DOMAIN-CONTAINING PROTEIN"/>
    <property type="match status" value="1"/>
</dbReference>
<proteinExistence type="predicted"/>
<feature type="region of interest" description="Disordered" evidence="3">
    <location>
        <begin position="1"/>
        <end position="106"/>
    </location>
</feature>
<dbReference type="AlphaFoldDB" id="A0A8H4R3K1"/>
<feature type="compositionally biased region" description="Polar residues" evidence="3">
    <location>
        <begin position="81"/>
        <end position="92"/>
    </location>
</feature>
<sequence length="444" mass="49770">MDTNNWRAKAETVSDDDGTSPNWRMKRETVSEEDTSKNRDIPRRVIQTFRPGSEGFQKHEPSEWGSRSSSRDGQSPHPGGRTSTGDNKNNKQSRVKQPPPEDQLIHGGCQLWVGNLPNEAGMGDIRKFFESISNQIKEISILVDETTGRNPNYCYVGMVSRHAADNAIEAYDGEKFKGRNVKVEYAVIRNARGKSQLKFNIESKEYSPPRPQVYETPKILNRKQCSDTLNPLIDLDELNTATKEERHLCIGGLPKFLDQPSTTAAIRLLFKNYDVAFVSRLVSPYASVQDEKSDIGNHYYCFVSLRTKEEVDRAIKELGRRLQWGRPITVQRATGAFGKPPEKQNLVVGGLPFGGNPQGFAEAIKDLLSPFGGFSIVSGMYKDQPLDGGISPRETMHCHVLFDDPAQNDVAIAALHRIEKWDCQIRVELVGARKRTAVGTTFVF</sequence>
<keyword evidence="1 2" id="KW-0694">RNA-binding</keyword>
<reference evidence="5 6" key="1">
    <citation type="submission" date="2020-03" db="EMBL/GenBank/DDBJ databases">
        <title>Draft Genome Sequence of Cudoniella acicularis.</title>
        <authorList>
            <person name="Buettner E."/>
            <person name="Kellner H."/>
        </authorList>
    </citation>
    <scope>NUCLEOTIDE SEQUENCE [LARGE SCALE GENOMIC DNA]</scope>
    <source>
        <strain evidence="5 6">DSM 108380</strain>
    </source>
</reference>
<dbReference type="InterPro" id="IPR012677">
    <property type="entry name" value="Nucleotide-bd_a/b_plait_sf"/>
</dbReference>
<evidence type="ECO:0000256" key="2">
    <source>
        <dbReference type="PROSITE-ProRule" id="PRU00176"/>
    </source>
</evidence>
<dbReference type="Proteomes" id="UP000566819">
    <property type="component" value="Unassembled WGS sequence"/>
</dbReference>
<dbReference type="PROSITE" id="PS50102">
    <property type="entry name" value="RRM"/>
    <property type="match status" value="1"/>
</dbReference>
<dbReference type="InterPro" id="IPR035979">
    <property type="entry name" value="RBD_domain_sf"/>
</dbReference>
<evidence type="ECO:0000256" key="1">
    <source>
        <dbReference type="ARBA" id="ARBA00022884"/>
    </source>
</evidence>
<dbReference type="CDD" id="cd00590">
    <property type="entry name" value="RRM_SF"/>
    <property type="match status" value="2"/>
</dbReference>
<organism evidence="5 6">
    <name type="scientific">Cudoniella acicularis</name>
    <dbReference type="NCBI Taxonomy" id="354080"/>
    <lineage>
        <taxon>Eukaryota</taxon>
        <taxon>Fungi</taxon>
        <taxon>Dikarya</taxon>
        <taxon>Ascomycota</taxon>
        <taxon>Pezizomycotina</taxon>
        <taxon>Leotiomycetes</taxon>
        <taxon>Helotiales</taxon>
        <taxon>Tricladiaceae</taxon>
        <taxon>Cudoniella</taxon>
    </lineage>
</organism>
<dbReference type="InterPro" id="IPR000504">
    <property type="entry name" value="RRM_dom"/>
</dbReference>
<feature type="domain" description="RRM" evidence="4">
    <location>
        <begin position="109"/>
        <end position="188"/>
    </location>
</feature>
<accession>A0A8H4R3K1</accession>
<evidence type="ECO:0000259" key="4">
    <source>
        <dbReference type="PROSITE" id="PS50102"/>
    </source>
</evidence>
<dbReference type="Pfam" id="PF00076">
    <property type="entry name" value="RRM_1"/>
    <property type="match status" value="1"/>
</dbReference>
<feature type="compositionally biased region" description="Basic and acidic residues" evidence="3">
    <location>
        <begin position="25"/>
        <end position="43"/>
    </location>
</feature>
<dbReference type="GO" id="GO:0003729">
    <property type="term" value="F:mRNA binding"/>
    <property type="evidence" value="ECO:0007669"/>
    <property type="project" value="TreeGrafter"/>
</dbReference>
<dbReference type="EMBL" id="JAAMPI010001940">
    <property type="protein sequence ID" value="KAF4621576.1"/>
    <property type="molecule type" value="Genomic_DNA"/>
</dbReference>
<keyword evidence="6" id="KW-1185">Reference proteome</keyword>
<dbReference type="OrthoDB" id="272703at2759"/>
<dbReference type="Gene3D" id="3.30.70.330">
    <property type="match status" value="3"/>
</dbReference>
<dbReference type="SUPFAM" id="SSF54928">
    <property type="entry name" value="RNA-binding domain, RBD"/>
    <property type="match status" value="2"/>
</dbReference>
<evidence type="ECO:0000256" key="3">
    <source>
        <dbReference type="SAM" id="MobiDB-lite"/>
    </source>
</evidence>
<evidence type="ECO:0000313" key="5">
    <source>
        <dbReference type="EMBL" id="KAF4621576.1"/>
    </source>
</evidence>
<comment type="caution">
    <text evidence="5">The sequence shown here is derived from an EMBL/GenBank/DDBJ whole genome shotgun (WGS) entry which is preliminary data.</text>
</comment>
<evidence type="ECO:0000313" key="6">
    <source>
        <dbReference type="Proteomes" id="UP000566819"/>
    </source>
</evidence>
<dbReference type="SMART" id="SM00360">
    <property type="entry name" value="RRM"/>
    <property type="match status" value="3"/>
</dbReference>
<protein>
    <recommendedName>
        <fullName evidence="4">RRM domain-containing protein</fullName>
    </recommendedName>
</protein>
<dbReference type="PANTHER" id="PTHR48025">
    <property type="entry name" value="OS02G0815200 PROTEIN"/>
    <property type="match status" value="1"/>
</dbReference>